<sequence length="111" mass="12796">MALLKKIKSATLIETLTATVLIVIVFIVASLILNNLLFNSFQAKTHNVETRINELRYQVQHNTLKLPYQEELGNWNIELQLVEENNTTWLNASAKNKNTNKEVEINRLYGK</sequence>
<reference evidence="3" key="1">
    <citation type="journal article" date="2019" name="Int. J. Syst. Evol. Microbiol.">
        <title>The Global Catalogue of Microorganisms (GCM) 10K type strain sequencing project: providing services to taxonomists for standard genome sequencing and annotation.</title>
        <authorList>
            <consortium name="The Broad Institute Genomics Platform"/>
            <consortium name="The Broad Institute Genome Sequencing Center for Infectious Disease"/>
            <person name="Wu L."/>
            <person name="Ma J."/>
        </authorList>
    </citation>
    <scope>NUCLEOTIDE SEQUENCE [LARGE SCALE GENOMIC DNA]</scope>
    <source>
        <strain evidence="3">CGMCC 1.15461</strain>
    </source>
</reference>
<keyword evidence="1" id="KW-0472">Membrane</keyword>
<keyword evidence="1" id="KW-0812">Transmembrane</keyword>
<evidence type="ECO:0000256" key="1">
    <source>
        <dbReference type="SAM" id="Phobius"/>
    </source>
</evidence>
<comment type="caution">
    <text evidence="2">The sequence shown here is derived from an EMBL/GenBank/DDBJ whole genome shotgun (WGS) entry which is preliminary data.</text>
</comment>
<keyword evidence="3" id="KW-1185">Reference proteome</keyword>
<dbReference type="RefSeq" id="WP_188620320.1">
    <property type="nucleotide sequence ID" value="NZ_BMJE01000003.1"/>
</dbReference>
<dbReference type="Proteomes" id="UP000615760">
    <property type="component" value="Unassembled WGS sequence"/>
</dbReference>
<name>A0ABQ1JPB0_9FLAO</name>
<keyword evidence="1" id="KW-1133">Transmembrane helix</keyword>
<gene>
    <name evidence="2" type="ORF">GCM10007424_11640</name>
</gene>
<organism evidence="2 3">
    <name type="scientific">Flavobacterium suaedae</name>
    <dbReference type="NCBI Taxonomy" id="1767027"/>
    <lineage>
        <taxon>Bacteria</taxon>
        <taxon>Pseudomonadati</taxon>
        <taxon>Bacteroidota</taxon>
        <taxon>Flavobacteriia</taxon>
        <taxon>Flavobacteriales</taxon>
        <taxon>Flavobacteriaceae</taxon>
        <taxon>Flavobacterium</taxon>
    </lineage>
</organism>
<proteinExistence type="predicted"/>
<evidence type="ECO:0000313" key="3">
    <source>
        <dbReference type="Proteomes" id="UP000615760"/>
    </source>
</evidence>
<evidence type="ECO:0000313" key="2">
    <source>
        <dbReference type="EMBL" id="GGB73401.1"/>
    </source>
</evidence>
<dbReference type="EMBL" id="BMJE01000003">
    <property type="protein sequence ID" value="GGB73401.1"/>
    <property type="molecule type" value="Genomic_DNA"/>
</dbReference>
<feature type="transmembrane region" description="Helical" evidence="1">
    <location>
        <begin position="12"/>
        <end position="33"/>
    </location>
</feature>
<evidence type="ECO:0008006" key="4">
    <source>
        <dbReference type="Google" id="ProtNLM"/>
    </source>
</evidence>
<accession>A0ABQ1JPB0</accession>
<protein>
    <recommendedName>
        <fullName evidence="4">Type II secretion system protein</fullName>
    </recommendedName>
</protein>